<comment type="caution">
    <text evidence="4">The sequence shown here is derived from an EMBL/GenBank/DDBJ whole genome shotgun (WGS) entry which is preliminary data.</text>
</comment>
<feature type="domain" description="Ketoreductase" evidence="3">
    <location>
        <begin position="7"/>
        <end position="188"/>
    </location>
</feature>
<organism evidence="4 5">
    <name type="scientific">Mesorhizobium sanjuanii</name>
    <dbReference type="NCBI Taxonomy" id="2037900"/>
    <lineage>
        <taxon>Bacteria</taxon>
        <taxon>Pseudomonadati</taxon>
        <taxon>Pseudomonadota</taxon>
        <taxon>Alphaproteobacteria</taxon>
        <taxon>Hyphomicrobiales</taxon>
        <taxon>Phyllobacteriaceae</taxon>
        <taxon>Mesorhizobium</taxon>
    </lineage>
</organism>
<dbReference type="SUPFAM" id="SSF51735">
    <property type="entry name" value="NAD(P)-binding Rossmann-fold domains"/>
    <property type="match status" value="1"/>
</dbReference>
<dbReference type="InterPro" id="IPR036291">
    <property type="entry name" value="NAD(P)-bd_dom_sf"/>
</dbReference>
<accession>A0A2A6FH37</accession>
<dbReference type="GO" id="GO:0016616">
    <property type="term" value="F:oxidoreductase activity, acting on the CH-OH group of donors, NAD or NADP as acceptor"/>
    <property type="evidence" value="ECO:0007669"/>
    <property type="project" value="TreeGrafter"/>
</dbReference>
<dbReference type="AlphaFoldDB" id="A0A2A6FH37"/>
<protein>
    <submittedName>
        <fullName evidence="4">Shikimate dehydrogenase</fullName>
    </submittedName>
</protein>
<evidence type="ECO:0000256" key="2">
    <source>
        <dbReference type="ARBA" id="ARBA00023002"/>
    </source>
</evidence>
<dbReference type="GO" id="GO:0006633">
    <property type="term" value="P:fatty acid biosynthetic process"/>
    <property type="evidence" value="ECO:0007669"/>
    <property type="project" value="TreeGrafter"/>
</dbReference>
<evidence type="ECO:0000313" key="5">
    <source>
        <dbReference type="Proteomes" id="UP000219182"/>
    </source>
</evidence>
<name>A0A2A6FH37_9HYPH</name>
<proteinExistence type="inferred from homology"/>
<dbReference type="GO" id="GO:0048038">
    <property type="term" value="F:quinone binding"/>
    <property type="evidence" value="ECO:0007669"/>
    <property type="project" value="TreeGrafter"/>
</dbReference>
<dbReference type="Proteomes" id="UP000219182">
    <property type="component" value="Unassembled WGS sequence"/>
</dbReference>
<gene>
    <name evidence="4" type="ORF">CN311_09685</name>
</gene>
<evidence type="ECO:0000313" key="4">
    <source>
        <dbReference type="EMBL" id="PDQ21257.1"/>
    </source>
</evidence>
<dbReference type="Gene3D" id="3.40.50.720">
    <property type="entry name" value="NAD(P)-binding Rossmann-like Domain"/>
    <property type="match status" value="1"/>
</dbReference>
<dbReference type="Pfam" id="PF13561">
    <property type="entry name" value="adh_short_C2"/>
    <property type="match status" value="1"/>
</dbReference>
<dbReference type="InterPro" id="IPR002347">
    <property type="entry name" value="SDR_fam"/>
</dbReference>
<reference evidence="4 5" key="1">
    <citation type="submission" date="2017-09" db="EMBL/GenBank/DDBJ databases">
        <title>Mesorhizobum sanjuanii sp. nov. isolated from nodules of Lotus tenuis in saline-alkaline lowlands of Flooding Pampa.</title>
        <authorList>
            <person name="Sannazzaro A.I."/>
            <person name="Torres Tejerizo G.A."/>
            <person name="Fontana F."/>
            <person name="Cumpa Velazquez L.M."/>
            <person name="Hansen L."/>
            <person name="Pistorio M."/>
            <person name="Estrella M.J."/>
        </authorList>
    </citation>
    <scope>NUCLEOTIDE SEQUENCE [LARGE SCALE GENOMIC DNA]</scope>
    <source>
        <strain evidence="4 5">BSA136</strain>
    </source>
</reference>
<keyword evidence="2" id="KW-0560">Oxidoreductase</keyword>
<evidence type="ECO:0000256" key="1">
    <source>
        <dbReference type="ARBA" id="ARBA00006484"/>
    </source>
</evidence>
<dbReference type="FunFam" id="3.40.50.720:FF:000084">
    <property type="entry name" value="Short-chain dehydrogenase reductase"/>
    <property type="match status" value="1"/>
</dbReference>
<dbReference type="SMART" id="SM00822">
    <property type="entry name" value="PKS_KR"/>
    <property type="match status" value="1"/>
</dbReference>
<dbReference type="PANTHER" id="PTHR42760">
    <property type="entry name" value="SHORT-CHAIN DEHYDROGENASES/REDUCTASES FAMILY MEMBER"/>
    <property type="match status" value="1"/>
</dbReference>
<dbReference type="PANTHER" id="PTHR42760:SF133">
    <property type="entry name" value="3-OXOACYL-[ACYL-CARRIER-PROTEIN] REDUCTASE"/>
    <property type="match status" value="1"/>
</dbReference>
<sequence length="262" mass="27282">MSENNRGGAVVTGAARGIGREIATALLRDGYGVVIADIDPAVGEQTVKELSKDHAGRVVFSKVDVTKRDEVKAAVAACCKEFGGINVMVNNAGFNKPEPFLEASEKTWHAIMDVNALGVLIGIQEAAKAMIERGIKGKIINTASIAGRTGFADFAPYSASKAVVISLTQAGARALAGKGITVNAFGPGVVDTPLWEKLDADLLAMGASKAPGEAMNSLASQILLGRVAKPSDVVGTVRFLWSPQSDYMTGQVLLIDGGMILQ</sequence>
<keyword evidence="5" id="KW-1185">Reference proteome</keyword>
<dbReference type="PRINTS" id="PR00081">
    <property type="entry name" value="GDHRDH"/>
</dbReference>
<dbReference type="RefSeq" id="WP_097573152.1">
    <property type="nucleotide sequence ID" value="NZ_NWQG01000049.1"/>
</dbReference>
<dbReference type="InterPro" id="IPR057326">
    <property type="entry name" value="KR_dom"/>
</dbReference>
<evidence type="ECO:0000259" key="3">
    <source>
        <dbReference type="SMART" id="SM00822"/>
    </source>
</evidence>
<dbReference type="EMBL" id="NWQG01000049">
    <property type="protein sequence ID" value="PDQ21257.1"/>
    <property type="molecule type" value="Genomic_DNA"/>
</dbReference>
<dbReference type="PRINTS" id="PR00080">
    <property type="entry name" value="SDRFAMILY"/>
</dbReference>
<comment type="similarity">
    <text evidence="1">Belongs to the short-chain dehydrogenases/reductases (SDR) family.</text>
</comment>